<name>G4CEP8_9NEIS</name>
<evidence type="ECO:0000313" key="1">
    <source>
        <dbReference type="EMBL" id="EGY53700.1"/>
    </source>
</evidence>
<dbReference type="RefSeq" id="WP_009117781.1">
    <property type="nucleotide sequence ID" value="NZ_JH164926.1"/>
</dbReference>
<sequence>MSRLGLNQKKALAVAVLLLVFAATKLLALQWFTQQKPAVSQTAALCVPAQGCTLPDGSHLHFSALLKGPFDIELRQVPSGVDKVSVSFSMRDMDMGFNRYDLQPQADGSWRAEAVRLPLCTDQRRDYLADITVGRQTFQVAFEAR</sequence>
<dbReference type="OrthoDB" id="9134483at2"/>
<gene>
    <name evidence="1" type="ORF">HMPREF9371_0087</name>
</gene>
<reference evidence="1 2" key="1">
    <citation type="submission" date="2011-05" db="EMBL/GenBank/DDBJ databases">
        <authorList>
            <person name="Muzny D."/>
            <person name="Qin X."/>
            <person name="Deng J."/>
            <person name="Jiang H."/>
            <person name="Liu Y."/>
            <person name="Qu J."/>
            <person name="Song X.-Z."/>
            <person name="Zhang L."/>
            <person name="Thornton R."/>
            <person name="Coyle M."/>
            <person name="Francisco L."/>
            <person name="Jackson L."/>
            <person name="Javaid M."/>
            <person name="Korchina V."/>
            <person name="Kovar C."/>
            <person name="Mata R."/>
            <person name="Mathew T."/>
            <person name="Ngo R."/>
            <person name="Nguyen L."/>
            <person name="Nguyen N."/>
            <person name="Okwuonu G."/>
            <person name="Ongeri F."/>
            <person name="Pham C."/>
            <person name="Simmons D."/>
            <person name="Wilczek-Boney K."/>
            <person name="Hale W."/>
            <person name="Jakkamsetti A."/>
            <person name="Pham P."/>
            <person name="Ruth R."/>
            <person name="San Lucas F."/>
            <person name="Warren J."/>
            <person name="Zhang J."/>
            <person name="Zhao Z."/>
            <person name="Zhou C."/>
            <person name="Zhu D."/>
            <person name="Lee S."/>
            <person name="Bess C."/>
            <person name="Blankenburg K."/>
            <person name="Forbes L."/>
            <person name="Fu Q."/>
            <person name="Gubbala S."/>
            <person name="Hirani K."/>
            <person name="Jayaseelan J.C."/>
            <person name="Lara F."/>
            <person name="Munidasa M."/>
            <person name="Palculict T."/>
            <person name="Patil S."/>
            <person name="Pu L.-L."/>
            <person name="Saada N."/>
            <person name="Tang L."/>
            <person name="Weissenberger G."/>
            <person name="Zhu Y."/>
            <person name="Hemphill L."/>
            <person name="Shang Y."/>
            <person name="Youmans B."/>
            <person name="Ayvaz T."/>
            <person name="Ross M."/>
            <person name="Santibanez J."/>
            <person name="Aqrawi P."/>
            <person name="Gross S."/>
            <person name="Joshi V."/>
            <person name="Fowler G."/>
            <person name="Nazareth L."/>
            <person name="Reid J."/>
            <person name="Worley K."/>
            <person name="Petrosino J."/>
            <person name="Highlander S."/>
            <person name="Gibbs R."/>
        </authorList>
    </citation>
    <scope>NUCLEOTIDE SEQUENCE [LARGE SCALE GENOMIC DNA]</scope>
    <source>
        <strain evidence="1 2">871</strain>
    </source>
</reference>
<organism evidence="1 2">
    <name type="scientific">Neisseria shayeganii 871</name>
    <dbReference type="NCBI Taxonomy" id="1032488"/>
    <lineage>
        <taxon>Bacteria</taxon>
        <taxon>Pseudomonadati</taxon>
        <taxon>Pseudomonadota</taxon>
        <taxon>Betaproteobacteria</taxon>
        <taxon>Neisseriales</taxon>
        <taxon>Neisseriaceae</taxon>
        <taxon>Neisseria</taxon>
    </lineage>
</organism>
<dbReference type="STRING" id="1032488.HMPREF9371_0087"/>
<protein>
    <submittedName>
        <fullName evidence="1">Uncharacterized protein</fullName>
    </submittedName>
</protein>
<dbReference type="EMBL" id="AGAY01000003">
    <property type="protein sequence ID" value="EGY53700.1"/>
    <property type="molecule type" value="Genomic_DNA"/>
</dbReference>
<dbReference type="PATRIC" id="fig|1032488.3.peg.79"/>
<accession>G4CEP8</accession>
<dbReference type="AlphaFoldDB" id="G4CEP8"/>
<comment type="caution">
    <text evidence="1">The sequence shown here is derived from an EMBL/GenBank/DDBJ whole genome shotgun (WGS) entry which is preliminary data.</text>
</comment>
<dbReference type="Proteomes" id="UP000003019">
    <property type="component" value="Unassembled WGS sequence"/>
</dbReference>
<dbReference type="HOGENOM" id="CLU_148694_0_0_4"/>
<keyword evidence="2" id="KW-1185">Reference proteome</keyword>
<proteinExistence type="predicted"/>
<evidence type="ECO:0000313" key="2">
    <source>
        <dbReference type="Proteomes" id="UP000003019"/>
    </source>
</evidence>